<reference evidence="2" key="1">
    <citation type="submission" date="2020-08" db="EMBL/GenBank/DDBJ databases">
        <title>Multicomponent nature underlies the extraordinary mechanical properties of spider dragline silk.</title>
        <authorList>
            <person name="Kono N."/>
            <person name="Nakamura H."/>
            <person name="Mori M."/>
            <person name="Yoshida Y."/>
            <person name="Ohtoshi R."/>
            <person name="Malay A.D."/>
            <person name="Moran D.A.P."/>
            <person name="Tomita M."/>
            <person name="Numata K."/>
            <person name="Arakawa K."/>
        </authorList>
    </citation>
    <scope>NUCLEOTIDE SEQUENCE</scope>
</reference>
<accession>A0A8X7C3M5</accession>
<evidence type="ECO:0000313" key="2">
    <source>
        <dbReference type="EMBL" id="GFY52848.1"/>
    </source>
</evidence>
<name>A0A8X7C3M5_9ARAC</name>
<proteinExistence type="predicted"/>
<gene>
    <name evidence="2" type="ORF">TNIN_339061</name>
</gene>
<keyword evidence="1" id="KW-1133">Transmembrane helix</keyword>
<feature type="transmembrane region" description="Helical" evidence="1">
    <location>
        <begin position="60"/>
        <end position="78"/>
    </location>
</feature>
<keyword evidence="1" id="KW-0812">Transmembrane</keyword>
<dbReference type="AlphaFoldDB" id="A0A8X7C3M5"/>
<sequence>MFMTGSASVIPEVSAEIGSKASAMPETTGKSTFNQQRFIASAEKDITLTVWRITPIRRNFIFGITGILFTYTLMFYTLNPKQKLNTVAKK</sequence>
<evidence type="ECO:0000256" key="1">
    <source>
        <dbReference type="SAM" id="Phobius"/>
    </source>
</evidence>
<dbReference type="EMBL" id="BMAV01008937">
    <property type="protein sequence ID" value="GFY52848.1"/>
    <property type="molecule type" value="Genomic_DNA"/>
</dbReference>
<dbReference type="OrthoDB" id="6431611at2759"/>
<keyword evidence="1" id="KW-0472">Membrane</keyword>
<comment type="caution">
    <text evidence="2">The sequence shown here is derived from an EMBL/GenBank/DDBJ whole genome shotgun (WGS) entry which is preliminary data.</text>
</comment>
<evidence type="ECO:0000313" key="3">
    <source>
        <dbReference type="Proteomes" id="UP000886998"/>
    </source>
</evidence>
<organism evidence="2 3">
    <name type="scientific">Trichonephila inaurata madagascariensis</name>
    <dbReference type="NCBI Taxonomy" id="2747483"/>
    <lineage>
        <taxon>Eukaryota</taxon>
        <taxon>Metazoa</taxon>
        <taxon>Ecdysozoa</taxon>
        <taxon>Arthropoda</taxon>
        <taxon>Chelicerata</taxon>
        <taxon>Arachnida</taxon>
        <taxon>Araneae</taxon>
        <taxon>Araneomorphae</taxon>
        <taxon>Entelegynae</taxon>
        <taxon>Araneoidea</taxon>
        <taxon>Nephilidae</taxon>
        <taxon>Trichonephila</taxon>
        <taxon>Trichonephila inaurata</taxon>
    </lineage>
</organism>
<keyword evidence="3" id="KW-1185">Reference proteome</keyword>
<protein>
    <submittedName>
        <fullName evidence="2">Uncharacterized protein</fullName>
    </submittedName>
</protein>
<dbReference type="Proteomes" id="UP000886998">
    <property type="component" value="Unassembled WGS sequence"/>
</dbReference>